<sequence>MNLESTRSVRPISLTYHHSTETALHVMQMTMPKVIFCNEKSVGVVLQAVREKNYKPKVVVFGNHPDAVSFARILSSYSDAQAARFRYVENDNIRKTSCILHSSGTTGIPKAVELSNYSMLSLNEESKINMNETVTLWFSSIYWVSGILLNLKAISQGAKVIVYPKFDEEMTCILIEKYKVTWLFTGTSMTNRFLKAGYVKNYSLSTLKIIFCSGAILKPESQKELKRLLPHVDILQAYGMTELGGIITCQMPHHKLGSCGSVVPNMQIKIVDPESGKTLGSNEMGELWAKSENIMTGYYRNPEATKSTIDKEGWLHSGDLCYIDENGEVFVVDRLKELIKYRGYQISPAEIEDLLLTHPAVLEIAVVAVPHSTDDEHPIAYVTKKHGATVTEQELIDYVANNMMDHFKLRAGVVFLDSLPYTESGKIAKKELRALAKKLAIE</sequence>
<dbReference type="EMBL" id="GL446620">
    <property type="protein sequence ID" value="EFN87482.1"/>
    <property type="molecule type" value="Genomic_DNA"/>
</dbReference>
<evidence type="ECO:0000313" key="8">
    <source>
        <dbReference type="Proteomes" id="UP000008237"/>
    </source>
</evidence>
<dbReference type="InterPro" id="IPR000873">
    <property type="entry name" value="AMP-dep_synth/lig_dom"/>
</dbReference>
<accession>E2B9Z9</accession>
<comment type="similarity">
    <text evidence="2">Belongs to the ATP-dependent AMP-binding enzyme family.</text>
</comment>
<dbReference type="InterPro" id="IPR042099">
    <property type="entry name" value="ANL_N_sf"/>
</dbReference>
<evidence type="ECO:0000259" key="5">
    <source>
        <dbReference type="Pfam" id="PF00501"/>
    </source>
</evidence>
<dbReference type="STRING" id="610380.E2B9Z9"/>
<keyword evidence="3 7" id="KW-0436">Ligase</keyword>
<dbReference type="InterPro" id="IPR025110">
    <property type="entry name" value="AMP-bd_C"/>
</dbReference>
<evidence type="ECO:0000256" key="3">
    <source>
        <dbReference type="ARBA" id="ARBA00022598"/>
    </source>
</evidence>
<dbReference type="InterPro" id="IPR020845">
    <property type="entry name" value="AMP-binding_CS"/>
</dbReference>
<dbReference type="GO" id="GO:0005777">
    <property type="term" value="C:peroxisome"/>
    <property type="evidence" value="ECO:0007669"/>
    <property type="project" value="UniProtKB-SubCell"/>
</dbReference>
<evidence type="ECO:0000313" key="7">
    <source>
        <dbReference type="EMBL" id="EFN87482.1"/>
    </source>
</evidence>
<evidence type="ECO:0000259" key="6">
    <source>
        <dbReference type="Pfam" id="PF13193"/>
    </source>
</evidence>
<protein>
    <submittedName>
        <fullName evidence="7">4-coumarate--CoA ligase-like 2</fullName>
    </submittedName>
</protein>
<dbReference type="Proteomes" id="UP000008237">
    <property type="component" value="Unassembled WGS sequence"/>
</dbReference>
<comment type="subcellular location">
    <subcellularLocation>
        <location evidence="1">Peroxisome</location>
    </subcellularLocation>
</comment>
<dbReference type="OrthoDB" id="10253869at2759"/>
<dbReference type="InParanoid" id="E2B9Z9"/>
<dbReference type="Gene3D" id="3.30.300.30">
    <property type="match status" value="1"/>
</dbReference>
<evidence type="ECO:0000256" key="1">
    <source>
        <dbReference type="ARBA" id="ARBA00004275"/>
    </source>
</evidence>
<proteinExistence type="inferred from homology"/>
<dbReference type="OMA" id="PQLYLLM"/>
<dbReference type="FunFam" id="3.30.300.30:FF:000008">
    <property type="entry name" value="2,3-dihydroxybenzoate-AMP ligase"/>
    <property type="match status" value="1"/>
</dbReference>
<dbReference type="PANTHER" id="PTHR24096">
    <property type="entry name" value="LONG-CHAIN-FATTY-ACID--COA LIGASE"/>
    <property type="match status" value="1"/>
</dbReference>
<keyword evidence="8" id="KW-1185">Reference proteome</keyword>
<dbReference type="SUPFAM" id="SSF56801">
    <property type="entry name" value="Acetyl-CoA synthetase-like"/>
    <property type="match status" value="1"/>
</dbReference>
<name>E2B9Z9_HARSA</name>
<dbReference type="Pfam" id="PF13193">
    <property type="entry name" value="AMP-binding_C"/>
    <property type="match status" value="1"/>
</dbReference>
<feature type="domain" description="AMP-dependent synthetase/ligase" evidence="5">
    <location>
        <begin position="17"/>
        <end position="299"/>
    </location>
</feature>
<dbReference type="Gene3D" id="3.40.50.12780">
    <property type="entry name" value="N-terminal domain of ligase-like"/>
    <property type="match status" value="1"/>
</dbReference>
<evidence type="ECO:0000256" key="2">
    <source>
        <dbReference type="ARBA" id="ARBA00006432"/>
    </source>
</evidence>
<dbReference type="AlphaFoldDB" id="E2B9Z9"/>
<feature type="domain" description="AMP-binding enzyme C-terminal" evidence="6">
    <location>
        <begin position="350"/>
        <end position="426"/>
    </location>
</feature>
<dbReference type="PROSITE" id="PS00455">
    <property type="entry name" value="AMP_BINDING"/>
    <property type="match status" value="1"/>
</dbReference>
<organism evidence="8">
    <name type="scientific">Harpegnathos saltator</name>
    <name type="common">Jerdon's jumping ant</name>
    <dbReference type="NCBI Taxonomy" id="610380"/>
    <lineage>
        <taxon>Eukaryota</taxon>
        <taxon>Metazoa</taxon>
        <taxon>Ecdysozoa</taxon>
        <taxon>Arthropoda</taxon>
        <taxon>Hexapoda</taxon>
        <taxon>Insecta</taxon>
        <taxon>Pterygota</taxon>
        <taxon>Neoptera</taxon>
        <taxon>Endopterygota</taxon>
        <taxon>Hymenoptera</taxon>
        <taxon>Apocrita</taxon>
        <taxon>Aculeata</taxon>
        <taxon>Formicoidea</taxon>
        <taxon>Formicidae</taxon>
        <taxon>Ponerinae</taxon>
        <taxon>Ponerini</taxon>
        <taxon>Harpegnathos</taxon>
    </lineage>
</organism>
<dbReference type="PANTHER" id="PTHR24096:SF149">
    <property type="entry name" value="AMP-BINDING DOMAIN-CONTAINING PROTEIN-RELATED"/>
    <property type="match status" value="1"/>
</dbReference>
<reference evidence="7 8" key="1">
    <citation type="journal article" date="2010" name="Science">
        <title>Genomic comparison of the ants Camponotus floridanus and Harpegnathos saltator.</title>
        <authorList>
            <person name="Bonasio R."/>
            <person name="Zhang G."/>
            <person name="Ye C."/>
            <person name="Mutti N.S."/>
            <person name="Fang X."/>
            <person name="Qin N."/>
            <person name="Donahue G."/>
            <person name="Yang P."/>
            <person name="Li Q."/>
            <person name="Li C."/>
            <person name="Zhang P."/>
            <person name="Huang Z."/>
            <person name="Berger S.L."/>
            <person name="Reinberg D."/>
            <person name="Wang J."/>
            <person name="Liebig J."/>
        </authorList>
    </citation>
    <scope>NUCLEOTIDE SEQUENCE [LARGE SCALE GENOMIC DNA]</scope>
    <source>
        <strain evidence="7 8">R22 G/1</strain>
    </source>
</reference>
<dbReference type="GO" id="GO:0016405">
    <property type="term" value="F:CoA-ligase activity"/>
    <property type="evidence" value="ECO:0007669"/>
    <property type="project" value="TreeGrafter"/>
</dbReference>
<dbReference type="Pfam" id="PF00501">
    <property type="entry name" value="AMP-binding"/>
    <property type="match status" value="1"/>
</dbReference>
<gene>
    <name evidence="7" type="ORF">EAI_13647</name>
</gene>
<keyword evidence="4" id="KW-0576">Peroxisome</keyword>
<dbReference type="InterPro" id="IPR045851">
    <property type="entry name" value="AMP-bd_C_sf"/>
</dbReference>
<evidence type="ECO:0000256" key="4">
    <source>
        <dbReference type="ARBA" id="ARBA00023140"/>
    </source>
</evidence>